<dbReference type="Pfam" id="PF00005">
    <property type="entry name" value="ABC_tran"/>
    <property type="match status" value="1"/>
</dbReference>
<dbReference type="GO" id="GO:0005524">
    <property type="term" value="F:ATP binding"/>
    <property type="evidence" value="ECO:0007669"/>
    <property type="project" value="UniProtKB-KW"/>
</dbReference>
<dbReference type="InterPro" id="IPR003439">
    <property type="entry name" value="ABC_transporter-like_ATP-bd"/>
</dbReference>
<proteinExistence type="predicted"/>
<keyword evidence="3" id="KW-0067">ATP-binding</keyword>
<dbReference type="GO" id="GO:0016887">
    <property type="term" value="F:ATP hydrolysis activity"/>
    <property type="evidence" value="ECO:0007669"/>
    <property type="project" value="InterPro"/>
</dbReference>
<keyword evidence="1" id="KW-0813">Transport</keyword>
<protein>
    <submittedName>
        <fullName evidence="5">ABC-type sulfate/molybdate transport systems, ATPase component</fullName>
    </submittedName>
</protein>
<dbReference type="SMART" id="SM00382">
    <property type="entry name" value="AAA"/>
    <property type="match status" value="1"/>
</dbReference>
<dbReference type="PANTHER" id="PTHR42781">
    <property type="entry name" value="SPERMIDINE/PUTRESCINE IMPORT ATP-BINDING PROTEIN POTA"/>
    <property type="match status" value="1"/>
</dbReference>
<dbReference type="PROSITE" id="PS50893">
    <property type="entry name" value="ABC_TRANSPORTER_2"/>
    <property type="match status" value="1"/>
</dbReference>
<dbReference type="AlphaFoldDB" id="A0A0M6WDV1"/>
<evidence type="ECO:0000259" key="4">
    <source>
        <dbReference type="PROSITE" id="PS50893"/>
    </source>
</evidence>
<organism evidence="5 6">
    <name type="scientific">Roseburia faecis</name>
    <dbReference type="NCBI Taxonomy" id="301302"/>
    <lineage>
        <taxon>Bacteria</taxon>
        <taxon>Bacillati</taxon>
        <taxon>Bacillota</taxon>
        <taxon>Clostridia</taxon>
        <taxon>Lachnospirales</taxon>
        <taxon>Lachnospiraceae</taxon>
        <taxon>Roseburia</taxon>
    </lineage>
</organism>
<dbReference type="OrthoDB" id="9802264at2"/>
<keyword evidence="2" id="KW-0547">Nucleotide-binding</keyword>
<name>A0A0M6WDV1_9FIRM</name>
<feature type="domain" description="ABC transporter" evidence="4">
    <location>
        <begin position="2"/>
        <end position="229"/>
    </location>
</feature>
<dbReference type="InterPro" id="IPR017871">
    <property type="entry name" value="ABC_transporter-like_CS"/>
</dbReference>
<evidence type="ECO:0000313" key="6">
    <source>
        <dbReference type="Proteomes" id="UP000049979"/>
    </source>
</evidence>
<dbReference type="Proteomes" id="UP000049979">
    <property type="component" value="Unassembled WGS sequence"/>
</dbReference>
<dbReference type="SUPFAM" id="SSF52540">
    <property type="entry name" value="P-loop containing nucleoside triphosphate hydrolases"/>
    <property type="match status" value="1"/>
</dbReference>
<evidence type="ECO:0000256" key="1">
    <source>
        <dbReference type="ARBA" id="ARBA00022448"/>
    </source>
</evidence>
<dbReference type="PROSITE" id="PS00211">
    <property type="entry name" value="ABC_TRANSPORTER_1"/>
    <property type="match status" value="1"/>
</dbReference>
<accession>A0A0M6WDV1</accession>
<keyword evidence="6" id="KW-1185">Reference proteome</keyword>
<evidence type="ECO:0000313" key="5">
    <source>
        <dbReference type="EMBL" id="CRL33609.1"/>
    </source>
</evidence>
<evidence type="ECO:0000256" key="3">
    <source>
        <dbReference type="ARBA" id="ARBA00022840"/>
    </source>
</evidence>
<dbReference type="STRING" id="301302.ERS852420_01517"/>
<sequence length="356" mass="40711">MSLIVKIKKQLDNFMLSVDMELTDEIVSVIGMSGSGKSMTLKCIAGIETPDTGFISLNDRVLYDSKNRINLHPGKRRVGYLFQDYALFPTMTVMENICIAMGHRDEKKVKVWLKRYGLDGMADTYPDHLSGGQRQRVAMLRMLAAKPECILLDEPFSALDEHVKRSMESELMEMLSDFHNPVIFVSHNRDEVYRLAERIGSIESGMLSAVRDKKDFFMRPMSVEQALLVGCNNISQVKWQDKHHVLAVEWDSVFEVTDEQIEQLAMDTDNISHIGVFPQDIIISASKAKSVLAYNNKNIIRIKDYKIVEELKTWEVSCELNNDSTIYANLPKHTEANMLSKNINDELYIKKFYLLG</sequence>
<reference evidence="6" key="1">
    <citation type="submission" date="2015-05" db="EMBL/GenBank/DDBJ databases">
        <authorList>
            <consortium name="Pathogen Informatics"/>
        </authorList>
    </citation>
    <scope>NUCLEOTIDE SEQUENCE [LARGE SCALE GENOMIC DNA]</scope>
    <source>
        <strain evidence="6">M72</strain>
    </source>
</reference>
<dbReference type="PANTHER" id="PTHR42781:SF4">
    <property type="entry name" value="SPERMIDINE_PUTRESCINE IMPORT ATP-BINDING PROTEIN POTA"/>
    <property type="match status" value="1"/>
</dbReference>
<evidence type="ECO:0000256" key="2">
    <source>
        <dbReference type="ARBA" id="ARBA00022741"/>
    </source>
</evidence>
<gene>
    <name evidence="5" type="ORF">M72_02551</name>
</gene>
<dbReference type="InterPro" id="IPR050093">
    <property type="entry name" value="ABC_SmlMolc_Importer"/>
</dbReference>
<dbReference type="RefSeq" id="WP_055067016.1">
    <property type="nucleotide sequence ID" value="NZ_CP173697.1"/>
</dbReference>
<dbReference type="InterPro" id="IPR003593">
    <property type="entry name" value="AAA+_ATPase"/>
</dbReference>
<dbReference type="InterPro" id="IPR027417">
    <property type="entry name" value="P-loop_NTPase"/>
</dbReference>
<dbReference type="Gene3D" id="3.40.50.300">
    <property type="entry name" value="P-loop containing nucleotide triphosphate hydrolases"/>
    <property type="match status" value="1"/>
</dbReference>
<dbReference type="EMBL" id="CVRR01000005">
    <property type="protein sequence ID" value="CRL33609.1"/>
    <property type="molecule type" value="Genomic_DNA"/>
</dbReference>